<name>A0A4Y7SWF1_COPMI</name>
<dbReference type="AlphaFoldDB" id="A0A4Y7SWF1"/>
<dbReference type="EMBL" id="QPFP01000050">
    <property type="protein sequence ID" value="TEB26195.1"/>
    <property type="molecule type" value="Genomic_DNA"/>
</dbReference>
<evidence type="ECO:0000313" key="1">
    <source>
        <dbReference type="EMBL" id="TEB26195.1"/>
    </source>
</evidence>
<protein>
    <recommendedName>
        <fullName evidence="3">F-box domain-containing protein</fullName>
    </recommendedName>
</protein>
<gene>
    <name evidence="1" type="ORF">FA13DRAFT_1713402</name>
</gene>
<dbReference type="Gene3D" id="3.80.10.10">
    <property type="entry name" value="Ribonuclease Inhibitor"/>
    <property type="match status" value="1"/>
</dbReference>
<dbReference type="OrthoDB" id="2447803at2759"/>
<dbReference type="STRING" id="71717.A0A4Y7SWF1"/>
<organism evidence="1 2">
    <name type="scientific">Coprinellus micaceus</name>
    <name type="common">Glistening ink-cap mushroom</name>
    <name type="synonym">Coprinus micaceus</name>
    <dbReference type="NCBI Taxonomy" id="71717"/>
    <lineage>
        <taxon>Eukaryota</taxon>
        <taxon>Fungi</taxon>
        <taxon>Dikarya</taxon>
        <taxon>Basidiomycota</taxon>
        <taxon>Agaricomycotina</taxon>
        <taxon>Agaricomycetes</taxon>
        <taxon>Agaricomycetidae</taxon>
        <taxon>Agaricales</taxon>
        <taxon>Agaricineae</taxon>
        <taxon>Psathyrellaceae</taxon>
        <taxon>Coprinellus</taxon>
    </lineage>
</organism>
<comment type="caution">
    <text evidence="1">The sequence shown here is derived from an EMBL/GenBank/DDBJ whole genome shotgun (WGS) entry which is preliminary data.</text>
</comment>
<proteinExistence type="predicted"/>
<accession>A0A4Y7SWF1</accession>
<evidence type="ECO:0000313" key="2">
    <source>
        <dbReference type="Proteomes" id="UP000298030"/>
    </source>
</evidence>
<reference evidence="1 2" key="1">
    <citation type="journal article" date="2019" name="Nat. Ecol. Evol.">
        <title>Megaphylogeny resolves global patterns of mushroom evolution.</title>
        <authorList>
            <person name="Varga T."/>
            <person name="Krizsan K."/>
            <person name="Foldi C."/>
            <person name="Dima B."/>
            <person name="Sanchez-Garcia M."/>
            <person name="Sanchez-Ramirez S."/>
            <person name="Szollosi G.J."/>
            <person name="Szarkandi J.G."/>
            <person name="Papp V."/>
            <person name="Albert L."/>
            <person name="Andreopoulos W."/>
            <person name="Angelini C."/>
            <person name="Antonin V."/>
            <person name="Barry K.W."/>
            <person name="Bougher N.L."/>
            <person name="Buchanan P."/>
            <person name="Buyck B."/>
            <person name="Bense V."/>
            <person name="Catcheside P."/>
            <person name="Chovatia M."/>
            <person name="Cooper J."/>
            <person name="Damon W."/>
            <person name="Desjardin D."/>
            <person name="Finy P."/>
            <person name="Geml J."/>
            <person name="Haridas S."/>
            <person name="Hughes K."/>
            <person name="Justo A."/>
            <person name="Karasinski D."/>
            <person name="Kautmanova I."/>
            <person name="Kiss B."/>
            <person name="Kocsube S."/>
            <person name="Kotiranta H."/>
            <person name="LaButti K.M."/>
            <person name="Lechner B.E."/>
            <person name="Liimatainen K."/>
            <person name="Lipzen A."/>
            <person name="Lukacs Z."/>
            <person name="Mihaltcheva S."/>
            <person name="Morgado L.N."/>
            <person name="Niskanen T."/>
            <person name="Noordeloos M.E."/>
            <person name="Ohm R.A."/>
            <person name="Ortiz-Santana B."/>
            <person name="Ovrebo C."/>
            <person name="Racz N."/>
            <person name="Riley R."/>
            <person name="Savchenko A."/>
            <person name="Shiryaev A."/>
            <person name="Soop K."/>
            <person name="Spirin V."/>
            <person name="Szebenyi C."/>
            <person name="Tomsovsky M."/>
            <person name="Tulloss R.E."/>
            <person name="Uehling J."/>
            <person name="Grigoriev I.V."/>
            <person name="Vagvolgyi C."/>
            <person name="Papp T."/>
            <person name="Martin F.M."/>
            <person name="Miettinen O."/>
            <person name="Hibbett D.S."/>
            <person name="Nagy L.G."/>
        </authorList>
    </citation>
    <scope>NUCLEOTIDE SEQUENCE [LARGE SCALE GENOMIC DNA]</scope>
    <source>
        <strain evidence="1 2">FP101781</strain>
    </source>
</reference>
<dbReference type="SUPFAM" id="SSF52047">
    <property type="entry name" value="RNI-like"/>
    <property type="match status" value="1"/>
</dbReference>
<dbReference type="InterPro" id="IPR032675">
    <property type="entry name" value="LRR_dom_sf"/>
</dbReference>
<keyword evidence="2" id="KW-1185">Reference proteome</keyword>
<sequence>MSLSRFATVGAAAIPRVLQVPELFDLIIGDLDNHSLTKAARVSKQWSDIALGHLWETQGDLRPLFNLLASRGYELNHNKLDLKGLPTERDWHRFYEYSRRVKSLKFDDTDERYILLLDTFARLRPFHIGENGNLFPALRSFTWIGPTEQSLLHRSVLFMHPGIRTFSITLPTTYAHTVPGAALRQYIDHVVGRMPRIENLSVQMRGYMAVVEPFILQLVNGFSESLKSLEIPRYWSSTALLETLSTLPRFQSLQSPEYGGGVYDPSRRFKPSISDSVNPWPALEKLHLSTPFQDVTQFLKTNTLPPTLEELYIYAPRLESRTAVRELCSEISKKCRSVQYLLISKCDEQGLDRTLHPALDECPSIEDLKPLFSGLALIEFSFHHEFPLAFKDDLVSSIAPLLPEIHFLDLNPNPDFEAAQYSAGDFPSLHSLPTFGNSCPDLTELGLYLDNQNFDYASIASSFSVPDPLDALFVLSLGGPAHVTLNANDVLMFLSLLLHEDCTVQSATEHRSRGVPRVIVDRREQFWSGINDRLPLLVRVREEEAERMEKMVDAIDRAEKEIERCGGDVSVLDEDVNGEVEPEVDVGALRAPVREQGQEGELSGVFHAEL</sequence>
<evidence type="ECO:0008006" key="3">
    <source>
        <dbReference type="Google" id="ProtNLM"/>
    </source>
</evidence>
<dbReference type="Proteomes" id="UP000298030">
    <property type="component" value="Unassembled WGS sequence"/>
</dbReference>